<dbReference type="Pfam" id="PF20256">
    <property type="entry name" value="MoCoBD_2"/>
    <property type="match status" value="1"/>
</dbReference>
<accession>A0A832ZWC3</accession>
<evidence type="ECO:0000256" key="2">
    <source>
        <dbReference type="ARBA" id="ARBA00023002"/>
    </source>
</evidence>
<sequence>MYSRLVKFCKGRGTYLDDIRMDRMLYLGFVRSPYAHAKVNQIKIPEHVVNNRHVKLVITGRELNLRLPSIWVVEGMKPANHPLLALDKVRYVGEPVVALVCDDRYRLVDLLEEIEIDYTPLEAVVDPEKALDDNAPILHEEFGTNVGLRRVVSGGDVEKAFQEADLITRERFRFGRAAPVSIEPRGVIAYYDKYEDWLTLWSSTQMPYLLRYVAADMLKLPESRVRVIVPDVGGGFGGKHNIYPEEIIACYASLKLGRPVKWVEERRENLAATLHDRDQVQYVEMAFSRDGEIKGMKARVCFNAGAYYKFHGPRPLMLASQVITGPYRIRNIHVELLSIFTNTMPTFPYRGPVMTEITYMLDRCIDEGAYKLGMDPVEVRRKNLIKQDEFPYTTPSGSVYDSGAYLEGLEKASKIISRYVGGEKPGERVGVGFACFVEVTGLGATSKLSSLGILQGGWEYASIRIDRSGTVTVLTGVQELGQGTTDTIAKLVAEELKIPPKRVKIIYGDTALAQYGGGAFGSRSLILGGSAAVEAAKKIKDRIIKIASAILEARAEDIIYENADRIYVKDNPEKCISLKTIAEATHLARVNLDGLKPGFEETSVFDPPGIAFSYGCIAALVSVDIETGAIKVKHLVFVHDCGRVVDFKNVEQQAIGALCQGMGQAVLEEIRYDEDGNLVTSTLMDYLIPSAAEAPKYSIDHVESRTDVNPLGAKGVGETGVIGAPAAIANAVANALKEYGVKIDTIPIKPEHLLTQIKERRAEDEYR</sequence>
<dbReference type="FunFam" id="3.30.365.10:FF:000001">
    <property type="entry name" value="Xanthine dehydrogenase oxidase"/>
    <property type="match status" value="1"/>
</dbReference>
<keyword evidence="1" id="KW-0500">Molybdenum</keyword>
<proteinExistence type="predicted"/>
<dbReference type="Gene3D" id="3.30.365.10">
    <property type="entry name" value="Aldehyde oxidase/xanthine dehydrogenase, molybdopterin binding domain"/>
    <property type="match status" value="4"/>
</dbReference>
<evidence type="ECO:0000259" key="3">
    <source>
        <dbReference type="SMART" id="SM01008"/>
    </source>
</evidence>
<dbReference type="Gene3D" id="3.90.1170.50">
    <property type="entry name" value="Aldehyde oxidase/xanthine dehydrogenase, a/b hammerhead"/>
    <property type="match status" value="1"/>
</dbReference>
<dbReference type="Pfam" id="PF01315">
    <property type="entry name" value="Ald_Xan_dh_C"/>
    <property type="match status" value="1"/>
</dbReference>
<gene>
    <name evidence="4" type="ORF">EYH45_03080</name>
</gene>
<organism evidence="4 5">
    <name type="scientific">Caldiarchaeum subterraneum</name>
    <dbReference type="NCBI Taxonomy" id="311458"/>
    <lineage>
        <taxon>Archaea</taxon>
        <taxon>Nitrososphaerota</taxon>
        <taxon>Candidatus Caldarchaeales</taxon>
        <taxon>Candidatus Caldarchaeaceae</taxon>
        <taxon>Candidatus Caldarchaeum</taxon>
    </lineage>
</organism>
<dbReference type="Proteomes" id="UP000608579">
    <property type="component" value="Unassembled WGS sequence"/>
</dbReference>
<protein>
    <submittedName>
        <fullName evidence="4">Xanthine dehydrogenase family protein molybdopterin-binding subunit</fullName>
    </submittedName>
</protein>
<evidence type="ECO:0000256" key="1">
    <source>
        <dbReference type="ARBA" id="ARBA00022505"/>
    </source>
</evidence>
<dbReference type="GO" id="GO:0005506">
    <property type="term" value="F:iron ion binding"/>
    <property type="evidence" value="ECO:0007669"/>
    <property type="project" value="InterPro"/>
</dbReference>
<dbReference type="PANTHER" id="PTHR11908">
    <property type="entry name" value="XANTHINE DEHYDROGENASE"/>
    <property type="match status" value="1"/>
</dbReference>
<dbReference type="PANTHER" id="PTHR11908:SF132">
    <property type="entry name" value="ALDEHYDE OXIDASE 1-RELATED"/>
    <property type="match status" value="1"/>
</dbReference>
<dbReference type="SMART" id="SM01008">
    <property type="entry name" value="Ald_Xan_dh_C"/>
    <property type="match status" value="1"/>
</dbReference>
<dbReference type="EMBL" id="DQVM01000058">
    <property type="protein sequence ID" value="HIQ29527.1"/>
    <property type="molecule type" value="Genomic_DNA"/>
</dbReference>
<evidence type="ECO:0000313" key="4">
    <source>
        <dbReference type="EMBL" id="HIQ29527.1"/>
    </source>
</evidence>
<reference evidence="4" key="1">
    <citation type="journal article" date="2020" name="ISME J.">
        <title>Gammaproteobacteria mediating utilization of methyl-, sulfur- and petroleum organic compounds in deep ocean hydrothermal plumes.</title>
        <authorList>
            <person name="Zhou Z."/>
            <person name="Liu Y."/>
            <person name="Pan J."/>
            <person name="Cron B.R."/>
            <person name="Toner B.M."/>
            <person name="Anantharaman K."/>
            <person name="Breier J.A."/>
            <person name="Dick G.J."/>
            <person name="Li M."/>
        </authorList>
    </citation>
    <scope>NUCLEOTIDE SEQUENCE</scope>
    <source>
        <strain evidence="4">SZUA-1515</strain>
    </source>
</reference>
<name>A0A832ZWC3_CALS0</name>
<evidence type="ECO:0000313" key="5">
    <source>
        <dbReference type="Proteomes" id="UP000608579"/>
    </source>
</evidence>
<dbReference type="InterPro" id="IPR036856">
    <property type="entry name" value="Ald_Oxase/Xan_DH_a/b_sf"/>
</dbReference>
<dbReference type="InterPro" id="IPR046867">
    <property type="entry name" value="AldOxase/xan_DH_MoCoBD2"/>
</dbReference>
<keyword evidence="2" id="KW-0560">Oxidoreductase</keyword>
<dbReference type="GO" id="GO:0016491">
    <property type="term" value="F:oxidoreductase activity"/>
    <property type="evidence" value="ECO:0007669"/>
    <property type="project" value="UniProtKB-KW"/>
</dbReference>
<dbReference type="Pfam" id="PF02738">
    <property type="entry name" value="MoCoBD_1"/>
    <property type="match status" value="1"/>
</dbReference>
<dbReference type="InterPro" id="IPR016208">
    <property type="entry name" value="Ald_Oxase/xanthine_DH-like"/>
</dbReference>
<dbReference type="AlphaFoldDB" id="A0A832ZWC3"/>
<comment type="caution">
    <text evidence="4">The sequence shown here is derived from an EMBL/GenBank/DDBJ whole genome shotgun (WGS) entry which is preliminary data.</text>
</comment>
<dbReference type="SUPFAM" id="SSF54665">
    <property type="entry name" value="CO dehydrogenase molybdoprotein N-domain-like"/>
    <property type="match status" value="1"/>
</dbReference>
<dbReference type="InterPro" id="IPR000674">
    <property type="entry name" value="Ald_Oxase/Xan_DH_a/b"/>
</dbReference>
<dbReference type="InterPro" id="IPR008274">
    <property type="entry name" value="AldOxase/xan_DH_MoCoBD1"/>
</dbReference>
<dbReference type="SUPFAM" id="SSF56003">
    <property type="entry name" value="Molybdenum cofactor-binding domain"/>
    <property type="match status" value="1"/>
</dbReference>
<dbReference type="InterPro" id="IPR037165">
    <property type="entry name" value="AldOxase/xan_DH_Mopterin-bd_sf"/>
</dbReference>
<feature type="domain" description="Aldehyde oxidase/xanthine dehydrogenase a/b hammerhead" evidence="3">
    <location>
        <begin position="10"/>
        <end position="122"/>
    </location>
</feature>